<dbReference type="GO" id="GO:0032465">
    <property type="term" value="P:regulation of cytokinesis"/>
    <property type="evidence" value="ECO:0000318"/>
    <property type="project" value="GO_Central"/>
</dbReference>
<feature type="region of interest" description="Disordered" evidence="6">
    <location>
        <begin position="1"/>
        <end position="47"/>
    </location>
</feature>
<dbReference type="GO" id="GO:0005524">
    <property type="term" value="F:ATP binding"/>
    <property type="evidence" value="ECO:0007669"/>
    <property type="project" value="UniProtKB-KW"/>
</dbReference>
<evidence type="ECO:0000256" key="3">
    <source>
        <dbReference type="ARBA" id="ARBA00022741"/>
    </source>
</evidence>
<dbReference type="InterPro" id="IPR030616">
    <property type="entry name" value="Aur-like"/>
</dbReference>
<feature type="compositionally biased region" description="Polar residues" evidence="6">
    <location>
        <begin position="453"/>
        <end position="467"/>
    </location>
</feature>
<proteinExistence type="predicted"/>
<feature type="compositionally biased region" description="Low complexity" evidence="6">
    <location>
        <begin position="523"/>
        <end position="541"/>
    </location>
</feature>
<dbReference type="Gramene" id="PNW71235">
    <property type="protein sequence ID" value="PNW71235"/>
    <property type="gene ID" value="CHLRE_16g692100v5"/>
</dbReference>
<dbReference type="GO" id="GO:0007052">
    <property type="term" value="P:mitotic spindle organization"/>
    <property type="evidence" value="ECO:0000318"/>
    <property type="project" value="GO_Central"/>
</dbReference>
<dbReference type="GO" id="GO:0032133">
    <property type="term" value="C:chromosome passenger complex"/>
    <property type="evidence" value="ECO:0000318"/>
    <property type="project" value="GO_Central"/>
</dbReference>
<evidence type="ECO:0000256" key="4">
    <source>
        <dbReference type="ARBA" id="ARBA00022777"/>
    </source>
</evidence>
<feature type="compositionally biased region" description="Low complexity" evidence="6">
    <location>
        <begin position="477"/>
        <end position="504"/>
    </location>
</feature>
<feature type="region of interest" description="Disordered" evidence="6">
    <location>
        <begin position="161"/>
        <end position="180"/>
    </location>
</feature>
<feature type="compositionally biased region" description="Gly residues" evidence="6">
    <location>
        <begin position="432"/>
        <end position="443"/>
    </location>
</feature>
<feature type="compositionally biased region" description="Low complexity" evidence="6">
    <location>
        <begin position="813"/>
        <end position="844"/>
    </location>
</feature>
<dbReference type="OMA" id="AGDWFRR"/>
<gene>
    <name evidence="7" type="ORF">CHLRE_16g692100v5</name>
</gene>
<evidence type="ECO:0000256" key="6">
    <source>
        <dbReference type="SAM" id="MobiDB-lite"/>
    </source>
</evidence>
<keyword evidence="4" id="KW-0418">Kinase</keyword>
<dbReference type="RefSeq" id="XP_042915340.1">
    <property type="nucleotide sequence ID" value="XM_043071733.1"/>
</dbReference>
<keyword evidence="5" id="KW-0067">ATP-binding</keyword>
<evidence type="ECO:0000256" key="5">
    <source>
        <dbReference type="ARBA" id="ARBA00022840"/>
    </source>
</evidence>
<keyword evidence="2" id="KW-0808">Transferase</keyword>
<dbReference type="KEGG" id="cre:CHLRE_16g692100v5"/>
<keyword evidence="3" id="KW-0547">Nucleotide-binding</keyword>
<name>A0A2K3CSI9_CHLRE</name>
<evidence type="ECO:0000313" key="7">
    <source>
        <dbReference type="EMBL" id="PNW71235.1"/>
    </source>
</evidence>
<feature type="compositionally biased region" description="Low complexity" evidence="6">
    <location>
        <begin position="791"/>
        <end position="806"/>
    </location>
</feature>
<dbReference type="AlphaFoldDB" id="A0A2K3CSI9"/>
<feature type="compositionally biased region" description="Low complexity" evidence="6">
    <location>
        <begin position="339"/>
        <end position="364"/>
    </location>
</feature>
<dbReference type="OrthoDB" id="546480at2759"/>
<dbReference type="EMBL" id="CM008977">
    <property type="protein sequence ID" value="PNW71235.1"/>
    <property type="molecule type" value="Genomic_DNA"/>
</dbReference>
<evidence type="ECO:0000256" key="2">
    <source>
        <dbReference type="ARBA" id="ARBA00022679"/>
    </source>
</evidence>
<keyword evidence="1" id="KW-0723">Serine/threonine-protein kinase</keyword>
<dbReference type="GO" id="GO:0005634">
    <property type="term" value="C:nucleus"/>
    <property type="evidence" value="ECO:0000318"/>
    <property type="project" value="GO_Central"/>
</dbReference>
<feature type="region of interest" description="Disordered" evidence="6">
    <location>
        <begin position="776"/>
        <end position="871"/>
    </location>
</feature>
<dbReference type="PANTHER" id="PTHR24350">
    <property type="entry name" value="SERINE/THREONINE-PROTEIN KINASE IAL-RELATED"/>
    <property type="match status" value="1"/>
</dbReference>
<organism evidence="7 8">
    <name type="scientific">Chlamydomonas reinhardtii</name>
    <name type="common">Chlamydomonas smithii</name>
    <dbReference type="NCBI Taxonomy" id="3055"/>
    <lineage>
        <taxon>Eukaryota</taxon>
        <taxon>Viridiplantae</taxon>
        <taxon>Chlorophyta</taxon>
        <taxon>core chlorophytes</taxon>
        <taxon>Chlorophyceae</taxon>
        <taxon>CS clade</taxon>
        <taxon>Chlamydomonadales</taxon>
        <taxon>Chlamydomonadaceae</taxon>
        <taxon>Chlamydomonas</taxon>
    </lineage>
</organism>
<sequence>MTTVTTTSTAHGHVPPAAPPAAAAAQPPAPQPPPQQQQQQQLSGSTMQAATVRCPPSLYRERYNYADFEVLRTYAEGPNWSVLAARCRWSGEQVVLQTYCEVGNVSGCMAAALAAAHSLTHHPALLPLYAVFRDSVGGMGTGLPRSDRVVMVYPGGPHQRPLDAQGLSPQATAAAAAASPNHSSTSASAVAAAAGGGAGGGGGPPVSERSVVRNLLQPLTDLVAVLGAGGLRPPYVCGLDVWLGSTEAAAPGQALFMVPLMCHRRGRHPPTAAELCGPVALPYVAPALRTRPEAACDQAEQDERLIRRCLAWSAAALAHAALMGAPPADRSALRRLRKGGATAQPAASGQPAAGVSPTQSSPTGHAGGGGASPLSLPPLSSPAGGSGGPGPSPLQSRPSGAGSSMLQALGIQRAGVAAGVGVGTGPLPSATGAGGSGSGGGGCSPTSTLPRRISSNGMPYGGPSSSEGALLPPAGSGMLLPPAGSGMLLPPGGSGMMTPGSSASYGTPGSSMRQRGTSGGPGSSSSAASSHHHGSSSSSGAPHALGVVPLWLSEEAGDWFRRGLVMDDTARPALEELCRHGWMTRHAVARAASMGHSVKRESLNGLPRELYPMMLDLAPLGVSRPGREEVEHMMAEMAAAEGLSAAKPALPWQVHEGPQDMGPLRDMAAMAAAGGGDDDDDDDDGGAAAAAGDVIERIEVAEQQGEDGSRIVEEVRVVGGKAAGTALGRAARALQAAQRMQVAGRGAAPGGGGGGMWVAANPRGTTFDDIARWNKEQQARGGRTRRATDTSPGASGPAAGRPSGSGLVPVELPPAAGSSPPKGAATAAATEAGRRGSSSGVGSSPTVLPAVVDGKSKSPGVRAKLTGNKAK</sequence>
<dbReference type="GO" id="GO:0051233">
    <property type="term" value="C:spindle midzone"/>
    <property type="evidence" value="ECO:0000318"/>
    <property type="project" value="GO_Central"/>
</dbReference>
<accession>A0A2K3CSI9</accession>
<dbReference type="STRING" id="3055.A0A2K3CSI9"/>
<evidence type="ECO:0000313" key="8">
    <source>
        <dbReference type="Proteomes" id="UP000006906"/>
    </source>
</evidence>
<protein>
    <submittedName>
        <fullName evidence="7">Uncharacterized protein</fullName>
    </submittedName>
</protein>
<feature type="region of interest" description="Disordered" evidence="6">
    <location>
        <begin position="337"/>
        <end position="403"/>
    </location>
</feature>
<reference evidence="7 8" key="1">
    <citation type="journal article" date="2007" name="Science">
        <title>The Chlamydomonas genome reveals the evolution of key animal and plant functions.</title>
        <authorList>
            <person name="Merchant S.S."/>
            <person name="Prochnik S.E."/>
            <person name="Vallon O."/>
            <person name="Harris E.H."/>
            <person name="Karpowicz S.J."/>
            <person name="Witman G.B."/>
            <person name="Terry A."/>
            <person name="Salamov A."/>
            <person name="Fritz-Laylin L.K."/>
            <person name="Marechal-Drouard L."/>
            <person name="Marshall W.F."/>
            <person name="Qu L.H."/>
            <person name="Nelson D.R."/>
            <person name="Sanderfoot A.A."/>
            <person name="Spalding M.H."/>
            <person name="Kapitonov V.V."/>
            <person name="Ren Q."/>
            <person name="Ferris P."/>
            <person name="Lindquist E."/>
            <person name="Shapiro H."/>
            <person name="Lucas S.M."/>
            <person name="Grimwood J."/>
            <person name="Schmutz J."/>
            <person name="Cardol P."/>
            <person name="Cerutti H."/>
            <person name="Chanfreau G."/>
            <person name="Chen C.L."/>
            <person name="Cognat V."/>
            <person name="Croft M.T."/>
            <person name="Dent R."/>
            <person name="Dutcher S."/>
            <person name="Fernandez E."/>
            <person name="Fukuzawa H."/>
            <person name="Gonzalez-Ballester D."/>
            <person name="Gonzalez-Halphen D."/>
            <person name="Hallmann A."/>
            <person name="Hanikenne M."/>
            <person name="Hippler M."/>
            <person name="Inwood W."/>
            <person name="Jabbari K."/>
            <person name="Kalanon M."/>
            <person name="Kuras R."/>
            <person name="Lefebvre P.A."/>
            <person name="Lemaire S.D."/>
            <person name="Lobanov A.V."/>
            <person name="Lohr M."/>
            <person name="Manuell A."/>
            <person name="Meier I."/>
            <person name="Mets L."/>
            <person name="Mittag M."/>
            <person name="Mittelmeier T."/>
            <person name="Moroney J.V."/>
            <person name="Moseley J."/>
            <person name="Napoli C."/>
            <person name="Nedelcu A.M."/>
            <person name="Niyogi K."/>
            <person name="Novoselov S.V."/>
            <person name="Paulsen I.T."/>
            <person name="Pazour G."/>
            <person name="Purton S."/>
            <person name="Ral J.P."/>
            <person name="Riano-Pachon D.M."/>
            <person name="Riekhof W."/>
            <person name="Rymarquis L."/>
            <person name="Schroda M."/>
            <person name="Stern D."/>
            <person name="Umen J."/>
            <person name="Willows R."/>
            <person name="Wilson N."/>
            <person name="Zimmer S.L."/>
            <person name="Allmer J."/>
            <person name="Balk J."/>
            <person name="Bisova K."/>
            <person name="Chen C.J."/>
            <person name="Elias M."/>
            <person name="Gendler K."/>
            <person name="Hauser C."/>
            <person name="Lamb M.R."/>
            <person name="Ledford H."/>
            <person name="Long J.C."/>
            <person name="Minagawa J."/>
            <person name="Page M.D."/>
            <person name="Pan J."/>
            <person name="Pootakham W."/>
            <person name="Roje S."/>
            <person name="Rose A."/>
            <person name="Stahlberg E."/>
            <person name="Terauchi A.M."/>
            <person name="Yang P."/>
            <person name="Ball S."/>
            <person name="Bowler C."/>
            <person name="Dieckmann C.L."/>
            <person name="Gladyshev V.N."/>
            <person name="Green P."/>
            <person name="Jorgensen R."/>
            <person name="Mayfield S."/>
            <person name="Mueller-Roeber B."/>
            <person name="Rajamani S."/>
            <person name="Sayre R.T."/>
            <person name="Brokstein P."/>
            <person name="Dubchak I."/>
            <person name="Goodstein D."/>
            <person name="Hornick L."/>
            <person name="Huang Y.W."/>
            <person name="Jhaveri J."/>
            <person name="Luo Y."/>
            <person name="Martinez D."/>
            <person name="Ngau W.C."/>
            <person name="Otillar B."/>
            <person name="Poliakov A."/>
            <person name="Porter A."/>
            <person name="Szajkowski L."/>
            <person name="Werner G."/>
            <person name="Zhou K."/>
            <person name="Grigoriev I.V."/>
            <person name="Rokhsar D.S."/>
            <person name="Grossman A.R."/>
        </authorList>
    </citation>
    <scope>NUCLEOTIDE SEQUENCE [LARGE SCALE GENOMIC DNA]</scope>
    <source>
        <strain evidence="8">CC-503</strain>
    </source>
</reference>
<feature type="compositionally biased region" description="Polar residues" evidence="6">
    <location>
        <begin position="505"/>
        <end position="516"/>
    </location>
</feature>
<dbReference type="GO" id="GO:0005876">
    <property type="term" value="C:spindle microtubule"/>
    <property type="evidence" value="ECO:0000318"/>
    <property type="project" value="GO_Central"/>
</dbReference>
<dbReference type="GO" id="GO:0004674">
    <property type="term" value="F:protein serine/threonine kinase activity"/>
    <property type="evidence" value="ECO:0007669"/>
    <property type="project" value="UniProtKB-KW"/>
</dbReference>
<feature type="compositionally biased region" description="Low complexity" evidence="6">
    <location>
        <begin position="168"/>
        <end position="180"/>
    </location>
</feature>
<dbReference type="InParanoid" id="A0A2K3CSI9"/>
<feature type="region of interest" description="Disordered" evidence="6">
    <location>
        <begin position="429"/>
        <end position="541"/>
    </location>
</feature>
<dbReference type="GeneID" id="66056823"/>
<dbReference type="Proteomes" id="UP000006906">
    <property type="component" value="Chromosome 16"/>
</dbReference>
<evidence type="ECO:0000256" key="1">
    <source>
        <dbReference type="ARBA" id="ARBA00022527"/>
    </source>
</evidence>
<keyword evidence="8" id="KW-1185">Reference proteome</keyword>